<organism evidence="1 2">
    <name type="scientific">Vitis vinifera</name>
    <name type="common">Grape</name>
    <dbReference type="NCBI Taxonomy" id="29760"/>
    <lineage>
        <taxon>Eukaryota</taxon>
        <taxon>Viridiplantae</taxon>
        <taxon>Streptophyta</taxon>
        <taxon>Embryophyta</taxon>
        <taxon>Tracheophyta</taxon>
        <taxon>Spermatophyta</taxon>
        <taxon>Magnoliopsida</taxon>
        <taxon>eudicotyledons</taxon>
        <taxon>Gunneridae</taxon>
        <taxon>Pentapetalae</taxon>
        <taxon>rosids</taxon>
        <taxon>Vitales</taxon>
        <taxon>Vitaceae</taxon>
        <taxon>Viteae</taxon>
        <taxon>Vitis</taxon>
    </lineage>
</organism>
<dbReference type="PaxDb" id="29760-VIT_06s0009g03230.t01"/>
<name>F6HA51_VITVI</name>
<sequence length="80" mass="9207">MKGGQHPKVWVPMESLKGRPWKVPWLSKRKSRSGVKASIPLLCELQRSQPVLNVNFIPKPLGFDHKPEPYLHSQILKLDQ</sequence>
<dbReference type="EMBL" id="FN595504">
    <property type="protein sequence ID" value="CCB49058.1"/>
    <property type="molecule type" value="Genomic_DNA"/>
</dbReference>
<evidence type="ECO:0000313" key="2">
    <source>
        <dbReference type="Proteomes" id="UP000009183"/>
    </source>
</evidence>
<reference evidence="2" key="1">
    <citation type="journal article" date="2007" name="Nature">
        <title>The grapevine genome sequence suggests ancestral hexaploidization in major angiosperm phyla.</title>
        <authorList>
            <consortium name="The French-Italian Public Consortium for Grapevine Genome Characterization."/>
            <person name="Jaillon O."/>
            <person name="Aury J.-M."/>
            <person name="Noel B."/>
            <person name="Policriti A."/>
            <person name="Clepet C."/>
            <person name="Casagrande A."/>
            <person name="Choisne N."/>
            <person name="Aubourg S."/>
            <person name="Vitulo N."/>
            <person name="Jubin C."/>
            <person name="Vezzi A."/>
            <person name="Legeai F."/>
            <person name="Hugueney P."/>
            <person name="Dasilva C."/>
            <person name="Horner D."/>
            <person name="Mica E."/>
            <person name="Jublot D."/>
            <person name="Poulain J."/>
            <person name="Bruyere C."/>
            <person name="Billault A."/>
            <person name="Segurens B."/>
            <person name="Gouyvenoux M."/>
            <person name="Ugarte E."/>
            <person name="Cattonaro F."/>
            <person name="Anthouard V."/>
            <person name="Vico V."/>
            <person name="Del Fabbro C."/>
            <person name="Alaux M."/>
            <person name="Di Gaspero G."/>
            <person name="Dumas V."/>
            <person name="Felice N."/>
            <person name="Paillard S."/>
            <person name="Juman I."/>
            <person name="Moroldo M."/>
            <person name="Scalabrin S."/>
            <person name="Canaguier A."/>
            <person name="Le Clainche I."/>
            <person name="Malacrida G."/>
            <person name="Durand E."/>
            <person name="Pesole G."/>
            <person name="Laucou V."/>
            <person name="Chatelet P."/>
            <person name="Merdinoglu D."/>
            <person name="Delledonne M."/>
            <person name="Pezzotti M."/>
            <person name="Lecharny A."/>
            <person name="Scarpelli C."/>
            <person name="Artiguenave F."/>
            <person name="Pe M.E."/>
            <person name="Valle G."/>
            <person name="Morgante M."/>
            <person name="Caboche M."/>
            <person name="Adam-Blondon A.-F."/>
            <person name="Weissenbach J."/>
            <person name="Quetier F."/>
            <person name="Wincker P."/>
        </authorList>
    </citation>
    <scope>NUCLEOTIDE SEQUENCE [LARGE SCALE GENOMIC DNA]</scope>
    <source>
        <strain evidence="2">cv. Pinot noir / PN40024</strain>
    </source>
</reference>
<dbReference type="Proteomes" id="UP000009183">
    <property type="component" value="Chromosome 6"/>
</dbReference>
<dbReference type="AlphaFoldDB" id="F6HA51"/>
<dbReference type="InParanoid" id="F6HA51"/>
<proteinExistence type="predicted"/>
<dbReference type="HOGENOM" id="CLU_2594697_0_0_1"/>
<protein>
    <submittedName>
        <fullName evidence="1">Uncharacterized protein</fullName>
    </submittedName>
</protein>
<keyword evidence="2" id="KW-1185">Reference proteome</keyword>
<gene>
    <name evidence="1" type="ordered locus">VIT_06s0009g03230</name>
</gene>
<accession>F6HA51</accession>
<evidence type="ECO:0000313" key="1">
    <source>
        <dbReference type="EMBL" id="CCB49058.1"/>
    </source>
</evidence>